<keyword evidence="3" id="KW-1185">Reference proteome</keyword>
<dbReference type="EMBL" id="JAACJJ010000016">
    <property type="protein sequence ID" value="KAF5324278.1"/>
    <property type="molecule type" value="Genomic_DNA"/>
</dbReference>
<dbReference type="Proteomes" id="UP000567179">
    <property type="component" value="Unassembled WGS sequence"/>
</dbReference>
<proteinExistence type="predicted"/>
<sequence>MELHFSFSSTLRQIGSSLHCQADIELSASTRSFCLSQPQTLSAPADSPFALLITTPSPPACSVKTNLRHAFHRSSRLLPVTFLQAKFQRFDFDFPSIHSVLISFFSSYLLVLSFVGLFPRHIYLRPRWATRVLR</sequence>
<reference evidence="2 3" key="1">
    <citation type="journal article" date="2020" name="ISME J.">
        <title>Uncovering the hidden diversity of litter-decomposition mechanisms in mushroom-forming fungi.</title>
        <authorList>
            <person name="Floudas D."/>
            <person name="Bentzer J."/>
            <person name="Ahren D."/>
            <person name="Johansson T."/>
            <person name="Persson P."/>
            <person name="Tunlid A."/>
        </authorList>
    </citation>
    <scope>NUCLEOTIDE SEQUENCE [LARGE SCALE GENOMIC DNA]</scope>
    <source>
        <strain evidence="2 3">CBS 101986</strain>
    </source>
</reference>
<organism evidence="2 3">
    <name type="scientific">Psilocybe cf. subviscida</name>
    <dbReference type="NCBI Taxonomy" id="2480587"/>
    <lineage>
        <taxon>Eukaryota</taxon>
        <taxon>Fungi</taxon>
        <taxon>Dikarya</taxon>
        <taxon>Basidiomycota</taxon>
        <taxon>Agaricomycotina</taxon>
        <taxon>Agaricomycetes</taxon>
        <taxon>Agaricomycetidae</taxon>
        <taxon>Agaricales</taxon>
        <taxon>Agaricineae</taxon>
        <taxon>Strophariaceae</taxon>
        <taxon>Psilocybe</taxon>
    </lineage>
</organism>
<gene>
    <name evidence="2" type="ORF">D9619_011213</name>
</gene>
<keyword evidence="1" id="KW-1133">Transmembrane helix</keyword>
<evidence type="ECO:0000313" key="3">
    <source>
        <dbReference type="Proteomes" id="UP000567179"/>
    </source>
</evidence>
<evidence type="ECO:0000313" key="2">
    <source>
        <dbReference type="EMBL" id="KAF5324278.1"/>
    </source>
</evidence>
<protein>
    <submittedName>
        <fullName evidence="2">Uncharacterized protein</fullName>
    </submittedName>
</protein>
<keyword evidence="1" id="KW-0472">Membrane</keyword>
<feature type="transmembrane region" description="Helical" evidence="1">
    <location>
        <begin position="97"/>
        <end position="118"/>
    </location>
</feature>
<keyword evidence="1" id="KW-0812">Transmembrane</keyword>
<name>A0A8H5BKP4_9AGAR</name>
<comment type="caution">
    <text evidence="2">The sequence shown here is derived from an EMBL/GenBank/DDBJ whole genome shotgun (WGS) entry which is preliminary data.</text>
</comment>
<accession>A0A8H5BKP4</accession>
<dbReference type="AlphaFoldDB" id="A0A8H5BKP4"/>
<evidence type="ECO:0000256" key="1">
    <source>
        <dbReference type="SAM" id="Phobius"/>
    </source>
</evidence>